<comment type="cofactor">
    <cofactor evidence="1">
        <name>Ca(2+)</name>
        <dbReference type="ChEBI" id="CHEBI:29108"/>
    </cofactor>
</comment>
<dbReference type="GO" id="GO:0005783">
    <property type="term" value="C:endoplasmic reticulum"/>
    <property type="evidence" value="ECO:0007669"/>
    <property type="project" value="UniProtKB-ARBA"/>
</dbReference>
<evidence type="ECO:0000256" key="1">
    <source>
        <dbReference type="ARBA" id="ARBA00001913"/>
    </source>
</evidence>
<dbReference type="Proteomes" id="UP001295444">
    <property type="component" value="Chromosome 01"/>
</dbReference>
<dbReference type="Gene3D" id="3.30.1120.10">
    <property type="match status" value="1"/>
</dbReference>
<keyword evidence="5" id="KW-0106">Calcium</keyword>
<accession>A0AAD1VIX1</accession>
<dbReference type="InterPro" id="IPR000917">
    <property type="entry name" value="Sulfatase_N"/>
</dbReference>
<reference evidence="8" key="1">
    <citation type="submission" date="2022-03" db="EMBL/GenBank/DDBJ databases">
        <authorList>
            <person name="Alioto T."/>
            <person name="Alioto T."/>
            <person name="Gomez Garrido J."/>
        </authorList>
    </citation>
    <scope>NUCLEOTIDE SEQUENCE</scope>
</reference>
<protein>
    <submittedName>
        <fullName evidence="8">Steryl-sulfatase isoform X1</fullName>
    </submittedName>
</protein>
<dbReference type="PANTHER" id="PTHR42693:SF9">
    <property type="entry name" value="STERYL-SULFATASE"/>
    <property type="match status" value="1"/>
</dbReference>
<dbReference type="InterPro" id="IPR050738">
    <property type="entry name" value="Sulfatase"/>
</dbReference>
<keyword evidence="4" id="KW-0378">Hydrolase</keyword>
<dbReference type="AlphaFoldDB" id="A0AAD1VIX1"/>
<keyword evidence="3" id="KW-0479">Metal-binding</keyword>
<dbReference type="Gene3D" id="3.40.720.10">
    <property type="entry name" value="Alkaline Phosphatase, subunit A"/>
    <property type="match status" value="1"/>
</dbReference>
<evidence type="ECO:0000256" key="6">
    <source>
        <dbReference type="SAM" id="MobiDB-lite"/>
    </source>
</evidence>
<evidence type="ECO:0000256" key="2">
    <source>
        <dbReference type="ARBA" id="ARBA00008779"/>
    </source>
</evidence>
<sequence length="495" mass="55328">MPSSTNTQPWLHGNGATAVKQQKCNPGARLRRYGSEASMQPQTRAYGAKAVRRVHNPRRELTAQRPQVKSLGVGLWVDVTWQSDFMEREAQVSNTACALPLHMSGEERAAEVRANVCLQPIIYCTPPQYPSQFSERGKCCKNYPCCRTVTAMRSQTWTPWWIRSAAPVVGQCYPHGSPPLNAGILNLYVNSLPSAAILLSVSVSVPLDLLGGHPEHSLIVTAVIQHRRWGCRPQGTILNELDKNLLQNNTLVYFTSDNGGHVEEISSSGEVHGGWNGIYKGGKATSWEGGIRVPGLVRWSGVIEAGKVIDETTSQMDIFPTIVKLSGSALPHDRIIDGYDLTPLMKGESVTSEHEFLFHYCNAYLNAVRWNPRNSKSIWKAFFFTPNFQPKGSNGCFDSHVCFCYGDFVTHHDPLLLFDLSKDPEEKNPLTPQTQIYYTVLRTIQQAAQNHTESLQVIDNQLSWSNIIWKPWLQACCTSWFDLCYCDNDKELGGD</sequence>
<dbReference type="InterPro" id="IPR017850">
    <property type="entry name" value="Alkaline_phosphatase_core_sf"/>
</dbReference>
<dbReference type="Pfam" id="PF14707">
    <property type="entry name" value="Sulfatase_C"/>
    <property type="match status" value="1"/>
</dbReference>
<dbReference type="SUPFAM" id="SSF53649">
    <property type="entry name" value="Alkaline phosphatase-like"/>
    <property type="match status" value="1"/>
</dbReference>
<proteinExistence type="inferred from homology"/>
<evidence type="ECO:0000313" key="9">
    <source>
        <dbReference type="Proteomes" id="UP001295444"/>
    </source>
</evidence>
<dbReference type="PANTHER" id="PTHR42693">
    <property type="entry name" value="ARYLSULFATASE FAMILY MEMBER"/>
    <property type="match status" value="1"/>
</dbReference>
<evidence type="ECO:0000313" key="8">
    <source>
        <dbReference type="EMBL" id="CAH2220442.1"/>
    </source>
</evidence>
<keyword evidence="9" id="KW-1185">Reference proteome</keyword>
<comment type="similarity">
    <text evidence="2">Belongs to the sulfatase family.</text>
</comment>
<name>A0AAD1VIX1_PELCU</name>
<evidence type="ECO:0000256" key="4">
    <source>
        <dbReference type="ARBA" id="ARBA00022801"/>
    </source>
</evidence>
<dbReference type="GO" id="GO:0004065">
    <property type="term" value="F:arylsulfatase activity"/>
    <property type="evidence" value="ECO:0007669"/>
    <property type="project" value="TreeGrafter"/>
</dbReference>
<dbReference type="EMBL" id="OW240912">
    <property type="protein sequence ID" value="CAH2220442.1"/>
    <property type="molecule type" value="Genomic_DNA"/>
</dbReference>
<dbReference type="GO" id="GO:0046872">
    <property type="term" value="F:metal ion binding"/>
    <property type="evidence" value="ECO:0007669"/>
    <property type="project" value="UniProtKB-KW"/>
</dbReference>
<feature type="region of interest" description="Disordered" evidence="6">
    <location>
        <begin position="1"/>
        <end position="23"/>
    </location>
</feature>
<feature type="domain" description="Sulfatase N-terminal" evidence="7">
    <location>
        <begin position="236"/>
        <end position="327"/>
    </location>
</feature>
<evidence type="ECO:0000256" key="3">
    <source>
        <dbReference type="ARBA" id="ARBA00022723"/>
    </source>
</evidence>
<evidence type="ECO:0000259" key="7">
    <source>
        <dbReference type="Pfam" id="PF00884"/>
    </source>
</evidence>
<dbReference type="Pfam" id="PF00884">
    <property type="entry name" value="Sulfatase"/>
    <property type="match status" value="1"/>
</dbReference>
<gene>
    <name evidence="8" type="ORF">PECUL_23A043989</name>
</gene>
<evidence type="ECO:0000256" key="5">
    <source>
        <dbReference type="ARBA" id="ARBA00022837"/>
    </source>
</evidence>
<organism evidence="8 9">
    <name type="scientific">Pelobates cultripes</name>
    <name type="common">Western spadefoot toad</name>
    <dbReference type="NCBI Taxonomy" id="61616"/>
    <lineage>
        <taxon>Eukaryota</taxon>
        <taxon>Metazoa</taxon>
        <taxon>Chordata</taxon>
        <taxon>Craniata</taxon>
        <taxon>Vertebrata</taxon>
        <taxon>Euteleostomi</taxon>
        <taxon>Amphibia</taxon>
        <taxon>Batrachia</taxon>
        <taxon>Anura</taxon>
        <taxon>Pelobatoidea</taxon>
        <taxon>Pelobatidae</taxon>
        <taxon>Pelobates</taxon>
    </lineage>
</organism>
<dbReference type="FunFam" id="3.30.1120.10:FF:000001">
    <property type="entry name" value="Arylsulfatase E"/>
    <property type="match status" value="1"/>
</dbReference>